<dbReference type="Proteomes" id="UP000719412">
    <property type="component" value="Unassembled WGS sequence"/>
</dbReference>
<evidence type="ECO:0000256" key="9">
    <source>
        <dbReference type="ARBA" id="ARBA00023170"/>
    </source>
</evidence>
<evidence type="ECO:0000256" key="4">
    <source>
        <dbReference type="ARBA" id="ARBA00022771"/>
    </source>
</evidence>
<dbReference type="GO" id="GO:0000122">
    <property type="term" value="P:negative regulation of transcription by RNA polymerase II"/>
    <property type="evidence" value="ECO:0007669"/>
    <property type="project" value="TreeGrafter"/>
</dbReference>
<feature type="region of interest" description="Disordered" evidence="11">
    <location>
        <begin position="281"/>
        <end position="323"/>
    </location>
</feature>
<keyword evidence="5" id="KW-0862">Zinc</keyword>
<dbReference type="PROSITE" id="PS51843">
    <property type="entry name" value="NR_LBD"/>
    <property type="match status" value="1"/>
</dbReference>
<dbReference type="GO" id="GO:0009755">
    <property type="term" value="P:hormone-mediated signaling pathway"/>
    <property type="evidence" value="ECO:0007669"/>
    <property type="project" value="TreeGrafter"/>
</dbReference>
<dbReference type="FunFam" id="1.10.565.10:FF:000029">
    <property type="entry name" value="Ecdysone-induced protein 75B, isoform B"/>
    <property type="match status" value="1"/>
</dbReference>
<keyword evidence="15" id="KW-1185">Reference proteome</keyword>
<dbReference type="Gene3D" id="1.10.565.10">
    <property type="entry name" value="Retinoid X Receptor"/>
    <property type="match status" value="1"/>
</dbReference>
<evidence type="ECO:0000256" key="7">
    <source>
        <dbReference type="ARBA" id="ARBA00023125"/>
    </source>
</evidence>
<dbReference type="InterPro" id="IPR013088">
    <property type="entry name" value="Znf_NHR/GATA"/>
</dbReference>
<keyword evidence="9" id="KW-0675">Receptor</keyword>
<dbReference type="InterPro" id="IPR001728">
    <property type="entry name" value="ThyrH_rcpt"/>
</dbReference>
<comment type="similarity">
    <text evidence="2">Belongs to the nuclear hormone receptor family. NR1 subfamily.</text>
</comment>
<dbReference type="Gene3D" id="3.30.50.10">
    <property type="entry name" value="Erythroid Transcription Factor GATA-1, subunit A"/>
    <property type="match status" value="1"/>
</dbReference>
<dbReference type="InterPro" id="IPR000536">
    <property type="entry name" value="Nucl_hrmn_rcpt_lig-bd"/>
</dbReference>
<dbReference type="PANTHER" id="PTHR24082">
    <property type="entry name" value="NUCLEAR HORMONE RECEPTOR"/>
    <property type="match status" value="1"/>
</dbReference>
<feature type="domain" description="Nuclear receptor" evidence="12">
    <location>
        <begin position="730"/>
        <end position="837"/>
    </location>
</feature>
<feature type="compositionally biased region" description="Low complexity" evidence="11">
    <location>
        <begin position="281"/>
        <end position="294"/>
    </location>
</feature>
<dbReference type="GO" id="GO:0018990">
    <property type="term" value="P:ecdysis, chitin-based cuticle"/>
    <property type="evidence" value="ECO:0007669"/>
    <property type="project" value="UniProtKB-ARBA"/>
</dbReference>
<protein>
    <submittedName>
        <fullName evidence="14">Uncharacterized protein</fullName>
    </submittedName>
</protein>
<dbReference type="SMART" id="SM00430">
    <property type="entry name" value="HOLI"/>
    <property type="match status" value="1"/>
</dbReference>
<dbReference type="GO" id="GO:0007553">
    <property type="term" value="P:regulation of ecdysteroid metabolic process"/>
    <property type="evidence" value="ECO:0007669"/>
    <property type="project" value="UniProtKB-ARBA"/>
</dbReference>
<evidence type="ECO:0000256" key="1">
    <source>
        <dbReference type="ARBA" id="ARBA00004123"/>
    </source>
</evidence>
<evidence type="ECO:0000256" key="3">
    <source>
        <dbReference type="ARBA" id="ARBA00022723"/>
    </source>
</evidence>
<evidence type="ECO:0000256" key="6">
    <source>
        <dbReference type="ARBA" id="ARBA00023015"/>
    </source>
</evidence>
<feature type="region of interest" description="Disordered" evidence="11">
    <location>
        <begin position="1595"/>
        <end position="1620"/>
    </location>
</feature>
<dbReference type="PANTHER" id="PTHR24082:SF473">
    <property type="entry name" value="ECDYSONE-INDUCED PROTEIN 75B, ISOFORM B"/>
    <property type="match status" value="1"/>
</dbReference>
<dbReference type="Pfam" id="PF00105">
    <property type="entry name" value="zf-C4"/>
    <property type="match status" value="1"/>
</dbReference>
<dbReference type="Pfam" id="PF00104">
    <property type="entry name" value="Hormone_recep"/>
    <property type="match status" value="1"/>
</dbReference>
<keyword evidence="7" id="KW-0238">DNA-binding</keyword>
<dbReference type="PRINTS" id="PR00546">
    <property type="entry name" value="THYROIDHORMR"/>
</dbReference>
<reference evidence="14" key="2">
    <citation type="submission" date="2021-08" db="EMBL/GenBank/DDBJ databases">
        <authorList>
            <person name="Eriksson T."/>
        </authorList>
    </citation>
    <scope>NUCLEOTIDE SEQUENCE</scope>
    <source>
        <strain evidence="14">Stoneville</strain>
        <tissue evidence="14">Whole head</tissue>
    </source>
</reference>
<feature type="region of interest" description="Disordered" evidence="11">
    <location>
        <begin position="857"/>
        <end position="889"/>
    </location>
</feature>
<dbReference type="InterPro" id="IPR001628">
    <property type="entry name" value="Znf_hrmn_rcpt"/>
</dbReference>
<dbReference type="PROSITE" id="PS51030">
    <property type="entry name" value="NUCLEAR_REC_DBD_2"/>
    <property type="match status" value="1"/>
</dbReference>
<dbReference type="GO" id="GO:0004879">
    <property type="term" value="F:nuclear receptor activity"/>
    <property type="evidence" value="ECO:0007669"/>
    <property type="project" value="InterPro"/>
</dbReference>
<dbReference type="InterPro" id="IPR050234">
    <property type="entry name" value="Nuclear_hormone_rcpt_NR1"/>
</dbReference>
<dbReference type="GO" id="GO:0008270">
    <property type="term" value="F:zinc ion binding"/>
    <property type="evidence" value="ECO:0007669"/>
    <property type="project" value="UniProtKB-KW"/>
</dbReference>
<evidence type="ECO:0000256" key="5">
    <source>
        <dbReference type="ARBA" id="ARBA00022833"/>
    </source>
</evidence>
<dbReference type="SUPFAM" id="SSF57716">
    <property type="entry name" value="Glucocorticoid receptor-like (DNA-binding domain)"/>
    <property type="match status" value="1"/>
</dbReference>
<dbReference type="InterPro" id="IPR001723">
    <property type="entry name" value="Nuclear_hrmn_rcpt"/>
</dbReference>
<reference evidence="14" key="1">
    <citation type="journal article" date="2020" name="J Insects Food Feed">
        <title>The yellow mealworm (Tenebrio molitor) genome: a resource for the emerging insects as food and feed industry.</title>
        <authorList>
            <person name="Eriksson T."/>
            <person name="Andere A."/>
            <person name="Kelstrup H."/>
            <person name="Emery V."/>
            <person name="Picard C."/>
        </authorList>
    </citation>
    <scope>NUCLEOTIDE SEQUENCE</scope>
    <source>
        <strain evidence="14">Stoneville</strain>
        <tissue evidence="14">Whole head</tissue>
    </source>
</reference>
<dbReference type="PRINTS" id="PR00398">
    <property type="entry name" value="STRDHORMONER"/>
</dbReference>
<feature type="region of interest" description="Disordered" evidence="11">
    <location>
        <begin position="1360"/>
        <end position="1409"/>
    </location>
</feature>
<dbReference type="GO" id="GO:0020037">
    <property type="term" value="F:heme binding"/>
    <property type="evidence" value="ECO:0007669"/>
    <property type="project" value="UniProtKB-ARBA"/>
</dbReference>
<keyword evidence="4" id="KW-0863">Zinc-finger</keyword>
<dbReference type="SMART" id="SM00399">
    <property type="entry name" value="ZnF_C4"/>
    <property type="match status" value="1"/>
</dbReference>
<feature type="region of interest" description="Disordered" evidence="11">
    <location>
        <begin position="1242"/>
        <end position="1289"/>
    </location>
</feature>
<evidence type="ECO:0000256" key="11">
    <source>
        <dbReference type="SAM" id="MobiDB-lite"/>
    </source>
</evidence>
<feature type="compositionally biased region" description="Polar residues" evidence="11">
    <location>
        <begin position="1396"/>
        <end position="1406"/>
    </location>
</feature>
<evidence type="ECO:0000256" key="10">
    <source>
        <dbReference type="ARBA" id="ARBA00023242"/>
    </source>
</evidence>
<comment type="caution">
    <text evidence="14">The sequence shown here is derived from an EMBL/GenBank/DDBJ whole genome shotgun (WGS) entry which is preliminary data.</text>
</comment>
<dbReference type="EMBL" id="JABDTM020027662">
    <property type="protein sequence ID" value="KAH0810192.1"/>
    <property type="molecule type" value="Genomic_DNA"/>
</dbReference>
<evidence type="ECO:0000256" key="8">
    <source>
        <dbReference type="ARBA" id="ARBA00023163"/>
    </source>
</evidence>
<evidence type="ECO:0000256" key="2">
    <source>
        <dbReference type="ARBA" id="ARBA00008092"/>
    </source>
</evidence>
<feature type="compositionally biased region" description="Low complexity" evidence="11">
    <location>
        <begin position="1260"/>
        <end position="1272"/>
    </location>
</feature>
<feature type="domain" description="NR LBD" evidence="13">
    <location>
        <begin position="998"/>
        <end position="1252"/>
    </location>
</feature>
<evidence type="ECO:0000313" key="15">
    <source>
        <dbReference type="Proteomes" id="UP000719412"/>
    </source>
</evidence>
<evidence type="ECO:0000313" key="14">
    <source>
        <dbReference type="EMBL" id="KAH0810192.1"/>
    </source>
</evidence>
<proteinExistence type="inferred from homology"/>
<evidence type="ECO:0000259" key="13">
    <source>
        <dbReference type="PROSITE" id="PS51843"/>
    </source>
</evidence>
<name>A0A8J6H989_TENMO</name>
<dbReference type="GO" id="GO:0030154">
    <property type="term" value="P:cell differentiation"/>
    <property type="evidence" value="ECO:0007669"/>
    <property type="project" value="TreeGrafter"/>
</dbReference>
<organism evidence="14 15">
    <name type="scientific">Tenebrio molitor</name>
    <name type="common">Yellow mealworm beetle</name>
    <dbReference type="NCBI Taxonomy" id="7067"/>
    <lineage>
        <taxon>Eukaryota</taxon>
        <taxon>Metazoa</taxon>
        <taxon>Ecdysozoa</taxon>
        <taxon>Arthropoda</taxon>
        <taxon>Hexapoda</taxon>
        <taxon>Insecta</taxon>
        <taxon>Pterygota</taxon>
        <taxon>Neoptera</taxon>
        <taxon>Endopterygota</taxon>
        <taxon>Coleoptera</taxon>
        <taxon>Polyphaga</taxon>
        <taxon>Cucujiformia</taxon>
        <taxon>Tenebrionidae</taxon>
        <taxon>Tenebrio</taxon>
    </lineage>
</organism>
<dbReference type="SUPFAM" id="SSF48508">
    <property type="entry name" value="Nuclear receptor ligand-binding domain"/>
    <property type="match status" value="1"/>
</dbReference>
<keyword evidence="3" id="KW-0479">Metal-binding</keyword>
<accession>A0A8J6H989</accession>
<evidence type="ECO:0000259" key="12">
    <source>
        <dbReference type="PROSITE" id="PS51030"/>
    </source>
</evidence>
<dbReference type="GO" id="GO:0005634">
    <property type="term" value="C:nucleus"/>
    <property type="evidence" value="ECO:0007669"/>
    <property type="project" value="UniProtKB-SubCell"/>
</dbReference>
<dbReference type="GO" id="GO:0045944">
    <property type="term" value="P:positive regulation of transcription by RNA polymerase II"/>
    <property type="evidence" value="ECO:0007669"/>
    <property type="project" value="TreeGrafter"/>
</dbReference>
<keyword evidence="8" id="KW-0804">Transcription</keyword>
<dbReference type="GO" id="GO:0000978">
    <property type="term" value="F:RNA polymerase II cis-regulatory region sequence-specific DNA binding"/>
    <property type="evidence" value="ECO:0007669"/>
    <property type="project" value="TreeGrafter"/>
</dbReference>
<feature type="region of interest" description="Disordered" evidence="11">
    <location>
        <begin position="187"/>
        <end position="206"/>
    </location>
</feature>
<keyword evidence="10" id="KW-0539">Nucleus</keyword>
<dbReference type="CDD" id="cd06940">
    <property type="entry name" value="NR_LBD_REV_ERB"/>
    <property type="match status" value="1"/>
</dbReference>
<gene>
    <name evidence="14" type="ORF">GEV33_012597</name>
</gene>
<comment type="subcellular location">
    <subcellularLocation>
        <location evidence="1">Nucleus</location>
    </subcellularLocation>
</comment>
<sequence>MVWGGISWDGSKEVVEVNWNMNADRYISNSIEEHVAPYVDFIGYERFVSFSCLTQVMGHPVQVAKRSLILGKWMRSEIVGTDVKPPRRTFWHESPNWRDVVAAATLIFTRDSRGAAFLLVQVDGLGLGPSLSATRNVILTCETVGQCSPIVVERCMYVRTRRGEQRASRPEIDKQFARLGSEAAFKDKANTQSSENAAHRAAHSLAAPRSSCQCTRQCNHPTTPDQHNIHPVEGEVHVPDGRLGDGDDSVTPRDLLMVTMQTATIVFKTEVADFRVPSGAIVSSTSSPSGSASMRPPPPPPPKHKSHDSKLEEPSSSIPDLAAGTSEGWGGIVRAAHPLNSILPLTLCLPPVVGILLGENKRFRLRQLFFYGPISASTVRHYMGGGMQARGARLNEVTPCTREPEVDKGACIEVDGASGRGCRFSVTALISLVFGSFGTRGCVRLPKSRPSERISSVVFDEARESERDAMIMECAALAAELHACLGNSVKVQAVELPSSTMSPTIEKVVLLLLIDQSSNTWWLTIGRPRHCCSTANIYYTPESTGPVGTGTFTLTSSWLALAADAPSACVCPLPNPCSVNVSGHPQLPESTTDNTTTMSNHREPALNLGGDCPFGSIASLFVRRWMWNDGFAAVAHEAGRPHGDVRVIVCDVSVIFEKPIFGPSACRRGKKSSTGARFNELAPNHSFRHRMTKDSAFISLARAFFAVDEKEKANSHFHALNWPREHTSAVLRCISCCEDGDVAPHVNKHGGLLTMAVLNCYTESFAAKTPLSADKVSKKKKPRLQGFFRRSIQQKIQYRPCTKNQQCSILRINRNRCQYCRLKKCIAVGMSRDGRREPARNVDLDSTTLARNMERRHSFATRSSSRVMEGNCRVGGQRQEGSHDRGCRSTPGIRLRQYVRYWKLGMPARANRTRSPTTVYRGAHVMGESCASNGNQRCKMGEELPILKGILNGVVDYHNAPVRFGRVPKREKARILAAMQQSSNSRTLEKAVAAELEDEQRLLATVVRAHIDTCDFTREKVEPMLTRAREQPSYTACPPTLACPLNPNPQPLTGQQELLQDFSKRFSPAIRGVVEFAKRIPGFSLLAQDDQVTLLKAGVFEVLLVRLACMFDTQTSSMICLNGQVLKRDSIHNSSNARFLMDSMFDFAERMNALRLSDAEIGLFCSVVVIAPDRPGLRNTELIEKMQNKLKTALQSVVNQNHHSQTHIIDELMKKVPDLRTLNTLHSEKLLAFKMTEQQQMMQQQQQHLWSSPMEEESNSKSPTASSWSSSSDVTMDEAKSPLGSVSSTESMCSTEITSLNDYHQLGHHVSSNVTNAPLLAATLAGGICPHRHRANSGSTSSGDDELAATSHLIHNGLTITPVARPHGSHPRFRKLDSPSDSGIESGTEKVDKHSAPTSLCSSPRSSMDDHHIVEEMPVLKRVLQAPPLYDTNLLMDEAYKPHKKFRALRNKDSAEAEPVVVMSPQPQQQQSSLSSTHSTLAKSLMEGPRMTAEQMKRTDIIHNYIMRDDHPVGVVASPLVTAVPTSCPYKLNNGSLLQPAWATSVITTTGRHQQQCNSPQEYNRMYLQSPHSTSPAPPGSPLKMVELQVDIADSQQPLNLSKKSPSPSPRPLKVVTLEV</sequence>
<dbReference type="InterPro" id="IPR035500">
    <property type="entry name" value="NHR-like_dom_sf"/>
</dbReference>
<dbReference type="GO" id="GO:0035075">
    <property type="term" value="P:response to ecdysone"/>
    <property type="evidence" value="ECO:0007669"/>
    <property type="project" value="UniProtKB-ARBA"/>
</dbReference>
<keyword evidence="6" id="KW-0805">Transcription regulation</keyword>